<feature type="compositionally biased region" description="Polar residues" evidence="2">
    <location>
        <begin position="191"/>
        <end position="205"/>
    </location>
</feature>
<feature type="region of interest" description="Disordered" evidence="2">
    <location>
        <begin position="1"/>
        <end position="30"/>
    </location>
</feature>
<feature type="region of interest" description="Disordered" evidence="2">
    <location>
        <begin position="327"/>
        <end position="354"/>
    </location>
</feature>
<evidence type="ECO:0000313" key="3">
    <source>
        <dbReference type="EMBL" id="RXW23974.1"/>
    </source>
</evidence>
<feature type="compositionally biased region" description="Polar residues" evidence="2">
    <location>
        <begin position="327"/>
        <end position="336"/>
    </location>
</feature>
<comment type="caution">
    <text evidence="3">The sequence shown here is derived from an EMBL/GenBank/DDBJ whole genome shotgun (WGS) entry which is preliminary data.</text>
</comment>
<gene>
    <name evidence="3" type="ORF">EST38_g1864</name>
</gene>
<dbReference type="AlphaFoldDB" id="A0A4Q2DXH4"/>
<evidence type="ECO:0000256" key="2">
    <source>
        <dbReference type="SAM" id="MobiDB-lite"/>
    </source>
</evidence>
<reference evidence="3 4" key="1">
    <citation type="submission" date="2019-01" db="EMBL/GenBank/DDBJ databases">
        <title>Draft genome sequence of Psathyrella aberdarensis IHI B618.</title>
        <authorList>
            <person name="Buettner E."/>
            <person name="Kellner H."/>
        </authorList>
    </citation>
    <scope>NUCLEOTIDE SEQUENCE [LARGE SCALE GENOMIC DNA]</scope>
    <source>
        <strain evidence="3 4">IHI B618</strain>
    </source>
</reference>
<feature type="compositionally biased region" description="Basic and acidic residues" evidence="2">
    <location>
        <begin position="7"/>
        <end position="16"/>
    </location>
</feature>
<feature type="coiled-coil region" evidence="1">
    <location>
        <begin position="280"/>
        <end position="307"/>
    </location>
</feature>
<dbReference type="EMBL" id="SDEE01000028">
    <property type="protein sequence ID" value="RXW23974.1"/>
    <property type="molecule type" value="Genomic_DNA"/>
</dbReference>
<keyword evidence="1" id="KW-0175">Coiled coil</keyword>
<sequence>MSTSFSDRAENTHQVEFEAPNSAEVQPLNHKERKHFSIDLSLELEHQLNMESPPVTPRHHPFTAALDTPEHKHEALDPEVLAHLVSQLRDSLGEMTRERDDLAKLLAAAHSKEANLTDALQLMTEKATETGEGLETARKKIKEDEEAISLLRAKVEESRRGLMRLQTENRRQSMTPIDVNRASLAGMLTSPPASSKRNSFTPLTGRSTSSHRRVSSVSDMGFTLPVPDPNPSPNAQVLTFPPETPAGGATHPPPTSSARYPSLFGRQSPPQPDSDPSSEIKELQTTLHRVKDELSTVRHELREANEARQASETCVEALRQFIAENNFSQGESSGSPGSIKLPPPPTMTTGAEDDVHDSTAKKSAMGWGFKLWGGETQGPVPFRTASTFYEEAGWVVRFFAFGEYLVYTVGDLTTSSAD</sequence>
<keyword evidence="4" id="KW-1185">Reference proteome</keyword>
<evidence type="ECO:0000256" key="1">
    <source>
        <dbReference type="SAM" id="Coils"/>
    </source>
</evidence>
<proteinExistence type="predicted"/>
<dbReference type="STRING" id="2316362.A0A4Q2DXH4"/>
<organism evidence="3 4">
    <name type="scientific">Candolleomyces aberdarensis</name>
    <dbReference type="NCBI Taxonomy" id="2316362"/>
    <lineage>
        <taxon>Eukaryota</taxon>
        <taxon>Fungi</taxon>
        <taxon>Dikarya</taxon>
        <taxon>Basidiomycota</taxon>
        <taxon>Agaricomycotina</taxon>
        <taxon>Agaricomycetes</taxon>
        <taxon>Agaricomycetidae</taxon>
        <taxon>Agaricales</taxon>
        <taxon>Agaricineae</taxon>
        <taxon>Psathyrellaceae</taxon>
        <taxon>Candolleomyces</taxon>
    </lineage>
</organism>
<name>A0A4Q2DXH4_9AGAR</name>
<dbReference type="Proteomes" id="UP000290288">
    <property type="component" value="Unassembled WGS sequence"/>
</dbReference>
<feature type="region of interest" description="Disordered" evidence="2">
    <location>
        <begin position="186"/>
        <end position="280"/>
    </location>
</feature>
<accession>A0A4Q2DXH4</accession>
<protein>
    <submittedName>
        <fullName evidence="3">Uncharacterized protein</fullName>
    </submittedName>
</protein>
<dbReference type="OrthoDB" id="2505754at2759"/>
<evidence type="ECO:0000313" key="4">
    <source>
        <dbReference type="Proteomes" id="UP000290288"/>
    </source>
</evidence>